<protein>
    <recommendedName>
        <fullName evidence="9">Small ribosomal subunit protein uS4m</fullName>
    </recommendedName>
</protein>
<evidence type="ECO:0000313" key="12">
    <source>
        <dbReference type="EMBL" id="KAF6010550.1"/>
    </source>
</evidence>
<dbReference type="Pfam" id="PF01479">
    <property type="entry name" value="S4"/>
    <property type="match status" value="1"/>
</dbReference>
<dbReference type="GO" id="GO:0005763">
    <property type="term" value="C:mitochondrial small ribosomal subunit"/>
    <property type="evidence" value="ECO:0007669"/>
    <property type="project" value="TreeGrafter"/>
</dbReference>
<dbReference type="SUPFAM" id="SSF55174">
    <property type="entry name" value="Alpha-L RNA-binding motif"/>
    <property type="match status" value="1"/>
</dbReference>
<evidence type="ECO:0000256" key="9">
    <source>
        <dbReference type="ARBA" id="ARBA00071419"/>
    </source>
</evidence>
<keyword evidence="4 10" id="KW-0694">RNA-binding</keyword>
<keyword evidence="6" id="KW-0496">Mitochondrion</keyword>
<evidence type="ECO:0000256" key="2">
    <source>
        <dbReference type="ARBA" id="ARBA00007465"/>
    </source>
</evidence>
<evidence type="ECO:0000256" key="10">
    <source>
        <dbReference type="PROSITE-ProRule" id="PRU00182"/>
    </source>
</evidence>
<dbReference type="PANTHER" id="PTHR11831:SF4">
    <property type="entry name" value="SMALL RIBOSOMAL SUBUNIT PROTEIN US4M"/>
    <property type="match status" value="1"/>
</dbReference>
<dbReference type="GO" id="GO:0003735">
    <property type="term" value="F:structural constituent of ribosome"/>
    <property type="evidence" value="ECO:0007669"/>
    <property type="project" value="TreeGrafter"/>
</dbReference>
<organism evidence="12 13">
    <name type="scientific">Dekkera bruxellensis</name>
    <name type="common">Brettanomyces custersii</name>
    <dbReference type="NCBI Taxonomy" id="5007"/>
    <lineage>
        <taxon>Eukaryota</taxon>
        <taxon>Fungi</taxon>
        <taxon>Dikarya</taxon>
        <taxon>Ascomycota</taxon>
        <taxon>Saccharomycotina</taxon>
        <taxon>Pichiomycetes</taxon>
        <taxon>Pichiales</taxon>
        <taxon>Pichiaceae</taxon>
        <taxon>Brettanomyces</taxon>
    </lineage>
</organism>
<dbReference type="FunFam" id="3.10.290.10:FF:000025">
    <property type="entry name" value="30S ribosomal subunit S4"/>
    <property type="match status" value="1"/>
</dbReference>
<dbReference type="GO" id="GO:0019843">
    <property type="term" value="F:rRNA binding"/>
    <property type="evidence" value="ECO:0007669"/>
    <property type="project" value="UniProtKB-KW"/>
</dbReference>
<dbReference type="Gene3D" id="3.10.290.10">
    <property type="entry name" value="RNA-binding S4 domain"/>
    <property type="match status" value="1"/>
</dbReference>
<evidence type="ECO:0000256" key="6">
    <source>
        <dbReference type="ARBA" id="ARBA00023128"/>
    </source>
</evidence>
<dbReference type="InterPro" id="IPR002942">
    <property type="entry name" value="S4_RNA-bd"/>
</dbReference>
<evidence type="ECO:0000256" key="8">
    <source>
        <dbReference type="ARBA" id="ARBA00037226"/>
    </source>
</evidence>
<evidence type="ECO:0000256" key="1">
    <source>
        <dbReference type="ARBA" id="ARBA00004173"/>
    </source>
</evidence>
<dbReference type="PROSITE" id="PS50889">
    <property type="entry name" value="S4"/>
    <property type="match status" value="1"/>
</dbReference>
<dbReference type="EMBL" id="JABCYN010000026">
    <property type="protein sequence ID" value="KAF6010550.1"/>
    <property type="molecule type" value="Genomic_DNA"/>
</dbReference>
<comment type="function">
    <text evidence="8">Component of the mitochondrial ribosome (mitoribosome), a dedicated translation machinery responsible for the synthesis of mitochondrial genome-encoded proteins, including at least some of the essential transmembrane subunits of the mitochondrial respiratory chain. The mitoribosomes are attached to the mitochondrial inner membrane and translation products are cotranslationally integrated into the membrane.</text>
</comment>
<dbReference type="Proteomes" id="UP000568158">
    <property type="component" value="Unassembled WGS sequence"/>
</dbReference>
<evidence type="ECO:0000259" key="11">
    <source>
        <dbReference type="SMART" id="SM00363"/>
    </source>
</evidence>
<name>A0A8H6BEY0_DEKBR</name>
<keyword evidence="5" id="KW-0689">Ribosomal protein</keyword>
<comment type="caution">
    <text evidence="12">The sequence shown here is derived from an EMBL/GenBank/DDBJ whole genome shotgun (WGS) entry which is preliminary data.</text>
</comment>
<evidence type="ECO:0000256" key="5">
    <source>
        <dbReference type="ARBA" id="ARBA00022980"/>
    </source>
</evidence>
<evidence type="ECO:0000256" key="3">
    <source>
        <dbReference type="ARBA" id="ARBA00022730"/>
    </source>
</evidence>
<proteinExistence type="inferred from homology"/>
<feature type="domain" description="RNA-binding S4" evidence="11">
    <location>
        <begin position="83"/>
        <end position="146"/>
    </location>
</feature>
<keyword evidence="7" id="KW-0687">Ribonucleoprotein</keyword>
<dbReference type="AlphaFoldDB" id="A0A8H6BEY0"/>
<dbReference type="SMART" id="SM00363">
    <property type="entry name" value="S4"/>
    <property type="match status" value="1"/>
</dbReference>
<comment type="similarity">
    <text evidence="2">Belongs to the universal ribosomal protein uS4 family.</text>
</comment>
<evidence type="ECO:0000256" key="4">
    <source>
        <dbReference type="ARBA" id="ARBA00022884"/>
    </source>
</evidence>
<dbReference type="PANTHER" id="PTHR11831">
    <property type="entry name" value="30S 40S RIBOSOMAL PROTEIN"/>
    <property type="match status" value="1"/>
</dbReference>
<accession>A0A8H6BEY0</accession>
<evidence type="ECO:0000313" key="13">
    <source>
        <dbReference type="Proteomes" id="UP000568158"/>
    </source>
</evidence>
<dbReference type="InterPro" id="IPR018079">
    <property type="entry name" value="Ribosomal_uS4_CS"/>
</dbReference>
<comment type="subcellular location">
    <subcellularLocation>
        <location evidence="1">Mitochondrion</location>
    </subcellularLocation>
</comment>
<dbReference type="InterPro" id="IPR036986">
    <property type="entry name" value="S4_RNA-bd_sf"/>
</dbReference>
<reference evidence="12 13" key="1">
    <citation type="journal article" date="2020" name="Appl. Microbiol. Biotechnol.">
        <title>Targeted gene deletion in Brettanomyces bruxellensis with an expression-free CRISPR-Cas9 system.</title>
        <authorList>
            <person name="Varela C."/>
            <person name="Bartel C."/>
            <person name="Onetto C."/>
            <person name="Borneman A."/>
        </authorList>
    </citation>
    <scope>NUCLEOTIDE SEQUENCE [LARGE SCALE GENOMIC DNA]</scope>
    <source>
        <strain evidence="12 13">AWRI1613</strain>
    </source>
</reference>
<gene>
    <name evidence="12" type="ORF">HII12_002791</name>
</gene>
<keyword evidence="3 10" id="KW-0699">rRNA-binding</keyword>
<dbReference type="CDD" id="cd00165">
    <property type="entry name" value="S4"/>
    <property type="match status" value="1"/>
</dbReference>
<dbReference type="PROSITE" id="PS00632">
    <property type="entry name" value="RIBOSOMAL_S4"/>
    <property type="match status" value="1"/>
</dbReference>
<dbReference type="GO" id="GO:0042274">
    <property type="term" value="P:ribosomal small subunit biogenesis"/>
    <property type="evidence" value="ECO:0007669"/>
    <property type="project" value="TreeGrafter"/>
</dbReference>
<sequence length="459" mass="53524">MNKNNLFNLYKKSKPFFKNLTLYQQKWVSKQETRAYHGEEIREGRWQTLFRKKLDGVAQLDASLKGNVKPTPMVLQTYAPLEKRLDFAIFRSMFASSVRQAKAFILGGYVKVNDVTVKHPGFILKPGDIFSVDPDKVMEAMGKKKPSLKEAYKIDKFQVIQWQRFVEKAKNDPRRVWKLQQDKHNKRSILYKNKEVPGQSPEESTDIKKRLEGLQELKLKKMKTVQRSVSRKSILKDIYRTAKKTFDEKKDVTADIFVSQFGKELSGKCFQVYELVANQSKIMELKAKPAEEELSKIVPSYKDGKAIGESYDDSRSKKIRQLLSELNTKYLDKIRDDFTNKPMSEDELVKMWVASLKKHPKIPELTEVEEKGSYYLNLPWQRGMYGLKDPSKPYFTPWTPRQFLAPFAILPKHIEISFETCHAVYLRDPVARPGESEVISPFDSDIHQRAYMYYVKKGM</sequence>
<dbReference type="InterPro" id="IPR022801">
    <property type="entry name" value="Ribosomal_uS4"/>
</dbReference>
<evidence type="ECO:0000256" key="7">
    <source>
        <dbReference type="ARBA" id="ARBA00023274"/>
    </source>
</evidence>